<evidence type="ECO:0000313" key="1">
    <source>
        <dbReference type="EMBL" id="KNC76907.1"/>
    </source>
</evidence>
<dbReference type="AlphaFoldDB" id="A0A0L0FJE1"/>
<proteinExistence type="predicted"/>
<gene>
    <name evidence="1" type="ORF">SARC_10618</name>
</gene>
<feature type="non-terminal residue" evidence="1">
    <location>
        <position position="130"/>
    </location>
</feature>
<organism evidence="1 2">
    <name type="scientific">Sphaeroforma arctica JP610</name>
    <dbReference type="NCBI Taxonomy" id="667725"/>
    <lineage>
        <taxon>Eukaryota</taxon>
        <taxon>Ichthyosporea</taxon>
        <taxon>Ichthyophonida</taxon>
        <taxon>Sphaeroforma</taxon>
    </lineage>
</organism>
<dbReference type="RefSeq" id="XP_014150809.1">
    <property type="nucleotide sequence ID" value="XM_014295334.1"/>
</dbReference>
<reference evidence="1 2" key="1">
    <citation type="submission" date="2011-02" db="EMBL/GenBank/DDBJ databases">
        <title>The Genome Sequence of Sphaeroforma arctica JP610.</title>
        <authorList>
            <consortium name="The Broad Institute Genome Sequencing Platform"/>
            <person name="Russ C."/>
            <person name="Cuomo C."/>
            <person name="Young S.K."/>
            <person name="Zeng Q."/>
            <person name="Gargeya S."/>
            <person name="Alvarado L."/>
            <person name="Berlin A."/>
            <person name="Chapman S.B."/>
            <person name="Chen Z."/>
            <person name="Freedman E."/>
            <person name="Gellesch M."/>
            <person name="Goldberg J."/>
            <person name="Griggs A."/>
            <person name="Gujja S."/>
            <person name="Heilman E."/>
            <person name="Heiman D."/>
            <person name="Howarth C."/>
            <person name="Mehta T."/>
            <person name="Neiman D."/>
            <person name="Pearson M."/>
            <person name="Roberts A."/>
            <person name="Saif S."/>
            <person name="Shea T."/>
            <person name="Shenoy N."/>
            <person name="Sisk P."/>
            <person name="Stolte C."/>
            <person name="Sykes S."/>
            <person name="White J."/>
            <person name="Yandava C."/>
            <person name="Burger G."/>
            <person name="Gray M.W."/>
            <person name="Holland P.W.H."/>
            <person name="King N."/>
            <person name="Lang F.B.F."/>
            <person name="Roger A.J."/>
            <person name="Ruiz-Trillo I."/>
            <person name="Haas B."/>
            <person name="Nusbaum C."/>
            <person name="Birren B."/>
        </authorList>
    </citation>
    <scope>NUCLEOTIDE SEQUENCE [LARGE SCALE GENOMIC DNA]</scope>
    <source>
        <strain evidence="1 2">JP610</strain>
    </source>
</reference>
<dbReference type="GeneID" id="25911122"/>
<name>A0A0L0FJE1_9EUKA</name>
<accession>A0A0L0FJE1</accession>
<keyword evidence="2" id="KW-1185">Reference proteome</keyword>
<protein>
    <submittedName>
        <fullName evidence="1">Uncharacterized protein</fullName>
    </submittedName>
</protein>
<evidence type="ECO:0000313" key="2">
    <source>
        <dbReference type="Proteomes" id="UP000054560"/>
    </source>
</evidence>
<feature type="non-terminal residue" evidence="1">
    <location>
        <position position="1"/>
    </location>
</feature>
<dbReference type="EMBL" id="KQ242921">
    <property type="protein sequence ID" value="KNC76907.1"/>
    <property type="molecule type" value="Genomic_DNA"/>
</dbReference>
<sequence>MEANLSGVDNNRVMYEAAETIAQLQKANQELLDIVHNKVTALDTSIASFAERVPKEPVQTYLDDVIGSQRPMDTPGLVRNSQNEVQRLFANVDRNLNHKLKHLVDTIETLSGDKAHLEHELSILRERVHE</sequence>
<dbReference type="Proteomes" id="UP000054560">
    <property type="component" value="Unassembled WGS sequence"/>
</dbReference>